<gene>
    <name evidence="3" type="ORF">DERYTH_LOCUS18135</name>
</gene>
<feature type="region of interest" description="Disordered" evidence="2">
    <location>
        <begin position="52"/>
        <end position="92"/>
    </location>
</feature>
<evidence type="ECO:0000313" key="4">
    <source>
        <dbReference type="Proteomes" id="UP000789405"/>
    </source>
</evidence>
<feature type="non-terminal residue" evidence="3">
    <location>
        <position position="264"/>
    </location>
</feature>
<evidence type="ECO:0000256" key="1">
    <source>
        <dbReference type="SAM" id="Coils"/>
    </source>
</evidence>
<name>A0A9N9NUA5_9GLOM</name>
<evidence type="ECO:0000313" key="3">
    <source>
        <dbReference type="EMBL" id="CAG8764720.1"/>
    </source>
</evidence>
<feature type="coiled-coil region" evidence="1">
    <location>
        <begin position="143"/>
        <end position="191"/>
    </location>
</feature>
<dbReference type="Proteomes" id="UP000789405">
    <property type="component" value="Unassembled WGS sequence"/>
</dbReference>
<reference evidence="3" key="1">
    <citation type="submission" date="2021-06" db="EMBL/GenBank/DDBJ databases">
        <authorList>
            <person name="Kallberg Y."/>
            <person name="Tangrot J."/>
            <person name="Rosling A."/>
        </authorList>
    </citation>
    <scope>NUCLEOTIDE SEQUENCE</scope>
    <source>
        <strain evidence="3">MA453B</strain>
    </source>
</reference>
<evidence type="ECO:0000256" key="2">
    <source>
        <dbReference type="SAM" id="MobiDB-lite"/>
    </source>
</evidence>
<comment type="caution">
    <text evidence="3">The sequence shown here is derived from an EMBL/GenBank/DDBJ whole genome shotgun (WGS) entry which is preliminary data.</text>
</comment>
<proteinExistence type="predicted"/>
<protein>
    <submittedName>
        <fullName evidence="3">15124_t:CDS:1</fullName>
    </submittedName>
</protein>
<organism evidence="3 4">
    <name type="scientific">Dentiscutata erythropus</name>
    <dbReference type="NCBI Taxonomy" id="1348616"/>
    <lineage>
        <taxon>Eukaryota</taxon>
        <taxon>Fungi</taxon>
        <taxon>Fungi incertae sedis</taxon>
        <taxon>Mucoromycota</taxon>
        <taxon>Glomeromycotina</taxon>
        <taxon>Glomeromycetes</taxon>
        <taxon>Diversisporales</taxon>
        <taxon>Gigasporaceae</taxon>
        <taxon>Dentiscutata</taxon>
    </lineage>
</organism>
<feature type="non-terminal residue" evidence="3">
    <location>
        <position position="1"/>
    </location>
</feature>
<feature type="compositionally biased region" description="Polar residues" evidence="2">
    <location>
        <begin position="79"/>
        <end position="91"/>
    </location>
</feature>
<dbReference type="EMBL" id="CAJVPY010017990">
    <property type="protein sequence ID" value="CAG8764720.1"/>
    <property type="molecule type" value="Genomic_DNA"/>
</dbReference>
<keyword evidence="4" id="KW-1185">Reference proteome</keyword>
<dbReference type="AlphaFoldDB" id="A0A9N9NUA5"/>
<accession>A0A9N9NUA5</accession>
<keyword evidence="1" id="KW-0175">Coiled coil</keyword>
<sequence length="264" mass="31279">MEQKSNTQKPSSLEELTKPYQRLKYACNCSIHANEELRWSSNKERKNQLARIEARKYDRKGNENTLSNKSNKKRKRSSQRLSPVKDNTNIPKLNRDISVSDILTGLGLREGVASSSQPRNDQFREPHIEEMPDMYDELLFNIFDIEDNENNELIDDLEEYRNDDNELIDDLEEYRDDNNELIDDREDNEVESEDEYLEDDNNLFAAPELEEENENYEGIELEDKLDVEILLWLFKFQQSYRILDTALEALIKFLNYTFNMINNS</sequence>
<feature type="compositionally biased region" description="Basic and acidic residues" evidence="2">
    <location>
        <begin position="52"/>
        <end position="62"/>
    </location>
</feature>